<name>A0A0V0ZGH6_9BILA</name>
<evidence type="ECO:0000313" key="1">
    <source>
        <dbReference type="EMBL" id="KRY11632.1"/>
    </source>
</evidence>
<dbReference type="AlphaFoldDB" id="A0A0V0ZGH6"/>
<protein>
    <submittedName>
        <fullName evidence="1">Uncharacterized protein</fullName>
    </submittedName>
</protein>
<reference evidence="1 2" key="1">
    <citation type="submission" date="2015-01" db="EMBL/GenBank/DDBJ databases">
        <title>Evolution of Trichinella species and genotypes.</title>
        <authorList>
            <person name="Korhonen P.K."/>
            <person name="Edoardo P."/>
            <person name="Giuseppe L.R."/>
            <person name="Gasser R.B."/>
        </authorList>
    </citation>
    <scope>NUCLEOTIDE SEQUENCE [LARGE SCALE GENOMIC DNA]</scope>
    <source>
        <strain evidence="1">ISS2496</strain>
    </source>
</reference>
<comment type="caution">
    <text evidence="1">The sequence shown here is derived from an EMBL/GenBank/DDBJ whole genome shotgun (WGS) entry which is preliminary data.</text>
</comment>
<organism evidence="1 2">
    <name type="scientific">Trichinella patagoniensis</name>
    <dbReference type="NCBI Taxonomy" id="990121"/>
    <lineage>
        <taxon>Eukaryota</taxon>
        <taxon>Metazoa</taxon>
        <taxon>Ecdysozoa</taxon>
        <taxon>Nematoda</taxon>
        <taxon>Enoplea</taxon>
        <taxon>Dorylaimia</taxon>
        <taxon>Trichinellida</taxon>
        <taxon>Trichinellidae</taxon>
        <taxon>Trichinella</taxon>
    </lineage>
</organism>
<dbReference type="Proteomes" id="UP000054783">
    <property type="component" value="Unassembled WGS sequence"/>
</dbReference>
<sequence>MKYVCKPRTNVTKQVFTKELRYLENVERKPSVKQSNDLLLSRKQPSRSVIHALSLIVLKLHAETDWYSN</sequence>
<evidence type="ECO:0000313" key="2">
    <source>
        <dbReference type="Proteomes" id="UP000054783"/>
    </source>
</evidence>
<accession>A0A0V0ZGH6</accession>
<gene>
    <name evidence="1" type="ORF">T12_15317</name>
</gene>
<keyword evidence="2" id="KW-1185">Reference proteome</keyword>
<dbReference type="EMBL" id="JYDQ01000189">
    <property type="protein sequence ID" value="KRY11632.1"/>
    <property type="molecule type" value="Genomic_DNA"/>
</dbReference>
<proteinExistence type="predicted"/>